<feature type="region of interest" description="Disordered" evidence="1">
    <location>
        <begin position="1"/>
        <end position="21"/>
    </location>
</feature>
<evidence type="ECO:0000313" key="2">
    <source>
        <dbReference type="EMBL" id="ELZ24600.1"/>
    </source>
</evidence>
<organism evidence="2 3">
    <name type="scientific">Haloterrigena salina JCM 13891</name>
    <dbReference type="NCBI Taxonomy" id="1227488"/>
    <lineage>
        <taxon>Archaea</taxon>
        <taxon>Methanobacteriati</taxon>
        <taxon>Methanobacteriota</taxon>
        <taxon>Stenosarchaea group</taxon>
        <taxon>Halobacteria</taxon>
        <taxon>Halobacteriales</taxon>
        <taxon>Natrialbaceae</taxon>
        <taxon>Haloterrigena</taxon>
    </lineage>
</organism>
<sequence>MPANSTNASSFSRVREHRRTVEDEFSVELVLEELLEVLVGRSEVSGEAGGREDKVAPWQAPRVRADDHVRQHSEVVALGDQPVESGRVARDVDGFERPDLIAVTVPLVDKCASTSVSSGTYAMTSYRSVMASSPPTWSTSP</sequence>
<keyword evidence="3" id="KW-1185">Reference proteome</keyword>
<evidence type="ECO:0000313" key="3">
    <source>
        <dbReference type="Proteomes" id="UP000011657"/>
    </source>
</evidence>
<dbReference type="PATRIC" id="fig|1227488.3.peg.56"/>
<dbReference type="Proteomes" id="UP000011657">
    <property type="component" value="Unassembled WGS sequence"/>
</dbReference>
<gene>
    <name evidence="2" type="ORF">C477_00280</name>
</gene>
<reference evidence="2 3" key="1">
    <citation type="journal article" date="2014" name="PLoS Genet.">
        <title>Phylogenetically driven sequencing of extremely halophilic archaea reveals strategies for static and dynamic osmo-response.</title>
        <authorList>
            <person name="Becker E.A."/>
            <person name="Seitzer P.M."/>
            <person name="Tritt A."/>
            <person name="Larsen D."/>
            <person name="Krusor M."/>
            <person name="Yao A.I."/>
            <person name="Wu D."/>
            <person name="Madern D."/>
            <person name="Eisen J.A."/>
            <person name="Darling A.E."/>
            <person name="Facciotti M.T."/>
        </authorList>
    </citation>
    <scope>NUCLEOTIDE SEQUENCE [LARGE SCALE GENOMIC DNA]</scope>
    <source>
        <strain evidence="2 3">JCM 13891</strain>
    </source>
</reference>
<dbReference type="AlphaFoldDB" id="M0CMW9"/>
<evidence type="ECO:0000256" key="1">
    <source>
        <dbReference type="SAM" id="MobiDB-lite"/>
    </source>
</evidence>
<comment type="caution">
    <text evidence="2">The sequence shown here is derived from an EMBL/GenBank/DDBJ whole genome shotgun (WGS) entry which is preliminary data.</text>
</comment>
<feature type="compositionally biased region" description="Polar residues" evidence="1">
    <location>
        <begin position="1"/>
        <end position="12"/>
    </location>
</feature>
<feature type="region of interest" description="Disordered" evidence="1">
    <location>
        <begin position="45"/>
        <end position="66"/>
    </location>
</feature>
<proteinExistence type="predicted"/>
<dbReference type="STRING" id="1227488.C477_00280"/>
<name>M0CMW9_9EURY</name>
<dbReference type="EMBL" id="AOIS01000003">
    <property type="protein sequence ID" value="ELZ24600.1"/>
    <property type="molecule type" value="Genomic_DNA"/>
</dbReference>
<accession>M0CMW9</accession>
<protein>
    <submittedName>
        <fullName evidence="2">Uncharacterized protein</fullName>
    </submittedName>
</protein>